<dbReference type="InterPro" id="IPR010994">
    <property type="entry name" value="RuvA_2-like"/>
</dbReference>
<keyword evidence="6" id="KW-1185">Reference proteome</keyword>
<evidence type="ECO:0000256" key="2">
    <source>
        <dbReference type="SAM" id="Coils"/>
    </source>
</evidence>
<dbReference type="Gene3D" id="1.10.150.280">
    <property type="entry name" value="AF1531-like domain"/>
    <property type="match status" value="1"/>
</dbReference>
<feature type="region of interest" description="Disordered" evidence="3">
    <location>
        <begin position="204"/>
        <end position="254"/>
    </location>
</feature>
<dbReference type="SUPFAM" id="SSF47781">
    <property type="entry name" value="RuvA domain 2-like"/>
    <property type="match status" value="1"/>
</dbReference>
<dbReference type="Gene3D" id="4.10.60.10">
    <property type="entry name" value="Zinc finger, CCHC-type"/>
    <property type="match status" value="1"/>
</dbReference>
<dbReference type="InterPro" id="IPR001878">
    <property type="entry name" value="Znf_CCHC"/>
</dbReference>
<feature type="region of interest" description="Disordered" evidence="3">
    <location>
        <begin position="489"/>
        <end position="517"/>
    </location>
</feature>
<dbReference type="SMART" id="SM00343">
    <property type="entry name" value="ZnF_C2HC"/>
    <property type="match status" value="1"/>
</dbReference>
<keyword evidence="2" id="KW-0175">Coiled coil</keyword>
<dbReference type="GO" id="GO:0008270">
    <property type="term" value="F:zinc ion binding"/>
    <property type="evidence" value="ECO:0007669"/>
    <property type="project" value="UniProtKB-KW"/>
</dbReference>
<feature type="region of interest" description="Disordered" evidence="3">
    <location>
        <begin position="534"/>
        <end position="564"/>
    </location>
</feature>
<reference evidence="5" key="1">
    <citation type="submission" date="2019-08" db="EMBL/GenBank/DDBJ databases">
        <title>The improved chromosome-level genome for the pearl oyster Pinctada fucata martensii using PacBio sequencing and Hi-C.</title>
        <authorList>
            <person name="Zheng Z."/>
        </authorList>
    </citation>
    <scope>NUCLEOTIDE SEQUENCE</scope>
    <source>
        <strain evidence="5">ZZ-2019</strain>
        <tissue evidence="5">Adductor muscle</tissue>
    </source>
</reference>
<feature type="coiled-coil region" evidence="2">
    <location>
        <begin position="458"/>
        <end position="485"/>
    </location>
</feature>
<dbReference type="Pfam" id="PF00098">
    <property type="entry name" value="zf-CCHC"/>
    <property type="match status" value="1"/>
</dbReference>
<dbReference type="AlphaFoldDB" id="A0AA89C0R0"/>
<accession>A0AA89C0R0</accession>
<dbReference type="InterPro" id="IPR036875">
    <property type="entry name" value="Znf_CCHC_sf"/>
</dbReference>
<dbReference type="InterPro" id="IPR005162">
    <property type="entry name" value="Retrotrans_gag_dom"/>
</dbReference>
<dbReference type="PANTHER" id="PTHR33223:SF6">
    <property type="entry name" value="CCHC-TYPE DOMAIN-CONTAINING PROTEIN"/>
    <property type="match status" value="1"/>
</dbReference>
<protein>
    <recommendedName>
        <fullName evidence="4">CCHC-type domain-containing protein</fullName>
    </recommendedName>
</protein>
<gene>
    <name evidence="5" type="ORF">FSP39_021209</name>
</gene>
<keyword evidence="1" id="KW-0479">Metal-binding</keyword>
<evidence type="ECO:0000256" key="1">
    <source>
        <dbReference type="PROSITE-ProRule" id="PRU00047"/>
    </source>
</evidence>
<organism evidence="5 6">
    <name type="scientific">Pinctada imbricata</name>
    <name type="common">Atlantic pearl-oyster</name>
    <name type="synonym">Pinctada martensii</name>
    <dbReference type="NCBI Taxonomy" id="66713"/>
    <lineage>
        <taxon>Eukaryota</taxon>
        <taxon>Metazoa</taxon>
        <taxon>Spiralia</taxon>
        <taxon>Lophotrochozoa</taxon>
        <taxon>Mollusca</taxon>
        <taxon>Bivalvia</taxon>
        <taxon>Autobranchia</taxon>
        <taxon>Pteriomorphia</taxon>
        <taxon>Pterioida</taxon>
        <taxon>Pterioidea</taxon>
        <taxon>Pteriidae</taxon>
        <taxon>Pinctada</taxon>
    </lineage>
</organism>
<proteinExistence type="predicted"/>
<dbReference type="Pfam" id="PF03732">
    <property type="entry name" value="Retrotrans_gag"/>
    <property type="match status" value="1"/>
</dbReference>
<dbReference type="Pfam" id="PF12836">
    <property type="entry name" value="HHH_3"/>
    <property type="match status" value="1"/>
</dbReference>
<dbReference type="Proteomes" id="UP001186944">
    <property type="component" value="Unassembled WGS sequence"/>
</dbReference>
<dbReference type="SUPFAM" id="SSF57756">
    <property type="entry name" value="Retrovirus zinc finger-like domains"/>
    <property type="match status" value="1"/>
</dbReference>
<dbReference type="PANTHER" id="PTHR33223">
    <property type="entry name" value="CCHC-TYPE DOMAIN-CONTAINING PROTEIN"/>
    <property type="match status" value="1"/>
</dbReference>
<dbReference type="PROSITE" id="PS50158">
    <property type="entry name" value="ZF_CCHC"/>
    <property type="match status" value="1"/>
</dbReference>
<feature type="coiled-coil region" evidence="2">
    <location>
        <begin position="100"/>
        <end position="200"/>
    </location>
</feature>
<dbReference type="EMBL" id="VSWD01000005">
    <property type="protein sequence ID" value="KAK3103710.1"/>
    <property type="molecule type" value="Genomic_DNA"/>
</dbReference>
<keyword evidence="1" id="KW-0863">Zinc-finger</keyword>
<evidence type="ECO:0000259" key="4">
    <source>
        <dbReference type="PROSITE" id="PS50158"/>
    </source>
</evidence>
<dbReference type="GO" id="GO:0003676">
    <property type="term" value="F:nucleic acid binding"/>
    <property type="evidence" value="ECO:0007669"/>
    <property type="project" value="InterPro"/>
</dbReference>
<sequence length="564" mass="64507">MATSNIGPINVNTASKEDLKLIPNVGDKTALAILKLRDEKGSLDIEDLKSISTIPNTVWDPLVDRGVITFEEGLGVPSLKDTIAQIQELQKVVANKDVQISIKQKEIQSYQQELQVQEQTLKQQFNEQINNLQHKFQSELDDTKTNYQTLIKQEQESKKDEIEKMKQKLFDQDQKYTGKMAQMEQKIQQLEEDKLSKEVDKLAPQGIYTARKPQTNKTSDNETSKKHANSKSNSDSESSDIHGPSPPKMATFDGKNDWRPFFTQFSHIARRYKWTDEQKLYKLIECLRDKALKYFSSRPASDQTNFKQISAKLDERFGKKDLPHIIRRQLQDIKQGPDETIEEFADKIQEMTTDGYPDTPDDCRQTVSIDAFLRGCLNKQAALTAMDKNPSSLDTAVQNMKSALTNQRLILGVKKVEVKRVSFENKACVSEDEESDTPVVRSITTPPQGQTYSSDFKISKLEARVKRIEDDNKETKNTLKEILQILRSPSPYVSRSRPRSPNNNMSNVRSPQSSPSRSVCYRCEQVGHFARECPNRQRSRSPSRSRSLSPRPNFGSLNEHWLEK</sequence>
<feature type="domain" description="CCHC-type" evidence="4">
    <location>
        <begin position="520"/>
        <end position="535"/>
    </location>
</feature>
<keyword evidence="1" id="KW-0862">Zinc</keyword>
<evidence type="ECO:0000256" key="3">
    <source>
        <dbReference type="SAM" id="MobiDB-lite"/>
    </source>
</evidence>
<name>A0AA89C0R0_PINIB</name>
<evidence type="ECO:0000313" key="5">
    <source>
        <dbReference type="EMBL" id="KAK3103710.1"/>
    </source>
</evidence>
<evidence type="ECO:0000313" key="6">
    <source>
        <dbReference type="Proteomes" id="UP001186944"/>
    </source>
</evidence>
<comment type="caution">
    <text evidence="5">The sequence shown here is derived from an EMBL/GenBank/DDBJ whole genome shotgun (WGS) entry which is preliminary data.</text>
</comment>